<dbReference type="EMBL" id="MH908913">
    <property type="protein sequence ID" value="AYM53916.1"/>
    <property type="molecule type" value="Genomic_DNA"/>
</dbReference>
<name>A0A3S5GXQ3_CORCK</name>
<sequence length="35" mass="3791">MKKKQIQTTGASEASLVYATQIEVNTLPSATPQQK</sequence>
<accession>A0A3S5GXQ3</accession>
<dbReference type="AlphaFoldDB" id="A0A3S5GXQ3"/>
<protein>
    <submittedName>
        <fullName evidence="1">Uncharacterized protein</fullName>
    </submittedName>
</protein>
<evidence type="ECO:0000313" key="1">
    <source>
        <dbReference type="EMBL" id="AYM53916.1"/>
    </source>
</evidence>
<reference evidence="1" key="1">
    <citation type="journal article" date="2018" name="J. Ind. Microbiol. Biotechnol.">
        <title>Genome mining reveals uncommon alkylpyrones as type III PKS products from myxobacteria.</title>
        <authorList>
            <person name="Hug J.J."/>
            <person name="Panter F."/>
            <person name="Krug D."/>
            <person name="Muller R."/>
        </authorList>
    </citation>
    <scope>NUCLEOTIDE SEQUENCE</scope>
    <source>
        <strain evidence="1">MCy6431</strain>
    </source>
</reference>
<proteinExistence type="predicted"/>
<organism evidence="1">
    <name type="scientific">Corallococcus coralloides</name>
    <name type="common">Myxococcus coralloides</name>
    <dbReference type="NCBI Taxonomy" id="184914"/>
    <lineage>
        <taxon>Bacteria</taxon>
        <taxon>Pseudomonadati</taxon>
        <taxon>Myxococcota</taxon>
        <taxon>Myxococcia</taxon>
        <taxon>Myxococcales</taxon>
        <taxon>Cystobacterineae</taxon>
        <taxon>Myxococcaceae</taxon>
        <taxon>Corallococcus</taxon>
    </lineage>
</organism>